<evidence type="ECO:0000313" key="1">
    <source>
        <dbReference type="EMBL" id="EEF35730.1"/>
    </source>
</evidence>
<dbReference type="AlphaFoldDB" id="B9SL39"/>
<protein>
    <submittedName>
        <fullName evidence="1">Uncharacterized protein</fullName>
    </submittedName>
</protein>
<sequence length="57" mass="6570">MVQLDISSMGPAFGGFLRHSQHGELRRQQKMQPTVLIEGYQCLDAWAMVICCRLRVY</sequence>
<accession>B9SL39</accession>
<dbReference type="EMBL" id="EQ974008">
    <property type="protein sequence ID" value="EEF35730.1"/>
    <property type="molecule type" value="Genomic_DNA"/>
</dbReference>
<dbReference type="Proteomes" id="UP000008311">
    <property type="component" value="Unassembled WGS sequence"/>
</dbReference>
<name>B9SL39_RICCO</name>
<proteinExistence type="predicted"/>
<dbReference type="InParanoid" id="B9SL39"/>
<reference evidence="2" key="1">
    <citation type="journal article" date="2010" name="Nat. Biotechnol.">
        <title>Draft genome sequence of the oilseed species Ricinus communis.</title>
        <authorList>
            <person name="Chan A.P."/>
            <person name="Crabtree J."/>
            <person name="Zhao Q."/>
            <person name="Lorenzi H."/>
            <person name="Orvis J."/>
            <person name="Puiu D."/>
            <person name="Melake-Berhan A."/>
            <person name="Jones K.M."/>
            <person name="Redman J."/>
            <person name="Chen G."/>
            <person name="Cahoon E.B."/>
            <person name="Gedil M."/>
            <person name="Stanke M."/>
            <person name="Haas B.J."/>
            <person name="Wortman J.R."/>
            <person name="Fraser-Liggett C.M."/>
            <person name="Ravel J."/>
            <person name="Rabinowicz P.D."/>
        </authorList>
    </citation>
    <scope>NUCLEOTIDE SEQUENCE [LARGE SCALE GENOMIC DNA]</scope>
    <source>
        <strain evidence="2">cv. Hale</strain>
    </source>
</reference>
<evidence type="ECO:0000313" key="2">
    <source>
        <dbReference type="Proteomes" id="UP000008311"/>
    </source>
</evidence>
<gene>
    <name evidence="1" type="ORF">RCOM_0850200</name>
</gene>
<keyword evidence="2" id="KW-1185">Reference proteome</keyword>
<organism evidence="1 2">
    <name type="scientific">Ricinus communis</name>
    <name type="common">Castor bean</name>
    <dbReference type="NCBI Taxonomy" id="3988"/>
    <lineage>
        <taxon>Eukaryota</taxon>
        <taxon>Viridiplantae</taxon>
        <taxon>Streptophyta</taxon>
        <taxon>Embryophyta</taxon>
        <taxon>Tracheophyta</taxon>
        <taxon>Spermatophyta</taxon>
        <taxon>Magnoliopsida</taxon>
        <taxon>eudicotyledons</taxon>
        <taxon>Gunneridae</taxon>
        <taxon>Pentapetalae</taxon>
        <taxon>rosids</taxon>
        <taxon>fabids</taxon>
        <taxon>Malpighiales</taxon>
        <taxon>Euphorbiaceae</taxon>
        <taxon>Acalyphoideae</taxon>
        <taxon>Acalypheae</taxon>
        <taxon>Ricinus</taxon>
    </lineage>
</organism>